<dbReference type="Proteomes" id="UP001152759">
    <property type="component" value="Chromosome 6"/>
</dbReference>
<dbReference type="PANTHER" id="PTHR12277:SF81">
    <property type="entry name" value="PROTEIN ABHD13"/>
    <property type="match status" value="1"/>
</dbReference>
<dbReference type="InterPro" id="IPR029058">
    <property type="entry name" value="AB_hydrolase_fold"/>
</dbReference>
<dbReference type="GO" id="GO:0010008">
    <property type="term" value="C:endosome membrane"/>
    <property type="evidence" value="ECO:0007669"/>
    <property type="project" value="TreeGrafter"/>
</dbReference>
<dbReference type="GO" id="GO:0008474">
    <property type="term" value="F:palmitoyl-(protein) hydrolase activity"/>
    <property type="evidence" value="ECO:0007669"/>
    <property type="project" value="TreeGrafter"/>
</dbReference>
<proteinExistence type="predicted"/>
<sequence>MSLAQLCRFFCCPPCPTKIVNRYAFQPPIPTYTLKQVQENGFEKYKFVFLTDNLIAPSHYLKEAEYGFINTSRGNNIAYLLWRHKRNPRLTILFSHVNGADIGQCATFYLDLCQKLNCNAVVYDYSGYGASSGTPKEKNLYADIEAVYRTLTNEYGICPRDLILYGQSIGSVPTIHLAAKQLVAGVIIHSGFLSAIRVLYPECNQTGCCDAFPNIDKIPKVNSPVLVIHGMDDDVIEFSHGIAIYERCPRAVEPLWIEGAGHNDVELFAPYLDRLKQFVSSELEN</sequence>
<dbReference type="Gene3D" id="3.40.50.1820">
    <property type="entry name" value="alpha/beta hydrolase"/>
    <property type="match status" value="1"/>
</dbReference>
<dbReference type="EMBL" id="OU963867">
    <property type="protein sequence ID" value="CAH0774176.1"/>
    <property type="molecule type" value="Genomic_DNA"/>
</dbReference>
<gene>
    <name evidence="1" type="ORF">BEMITA_LOCUS10557</name>
</gene>
<organism evidence="1 2">
    <name type="scientific">Bemisia tabaci</name>
    <name type="common">Sweetpotato whitefly</name>
    <name type="synonym">Aleurodes tabaci</name>
    <dbReference type="NCBI Taxonomy" id="7038"/>
    <lineage>
        <taxon>Eukaryota</taxon>
        <taxon>Metazoa</taxon>
        <taxon>Ecdysozoa</taxon>
        <taxon>Arthropoda</taxon>
        <taxon>Hexapoda</taxon>
        <taxon>Insecta</taxon>
        <taxon>Pterygota</taxon>
        <taxon>Neoptera</taxon>
        <taxon>Paraneoptera</taxon>
        <taxon>Hemiptera</taxon>
        <taxon>Sternorrhyncha</taxon>
        <taxon>Aleyrodoidea</taxon>
        <taxon>Aleyrodidae</taxon>
        <taxon>Aleyrodinae</taxon>
        <taxon>Bemisia</taxon>
    </lineage>
</organism>
<evidence type="ECO:0000313" key="2">
    <source>
        <dbReference type="Proteomes" id="UP001152759"/>
    </source>
</evidence>
<evidence type="ECO:0000313" key="1">
    <source>
        <dbReference type="EMBL" id="CAH0774176.1"/>
    </source>
</evidence>
<dbReference type="GO" id="GO:0005886">
    <property type="term" value="C:plasma membrane"/>
    <property type="evidence" value="ECO:0007669"/>
    <property type="project" value="TreeGrafter"/>
</dbReference>
<reference evidence="1" key="1">
    <citation type="submission" date="2021-12" db="EMBL/GenBank/DDBJ databases">
        <authorList>
            <person name="King R."/>
        </authorList>
    </citation>
    <scope>NUCLEOTIDE SEQUENCE</scope>
</reference>
<dbReference type="SUPFAM" id="SSF53474">
    <property type="entry name" value="alpha/beta-Hydrolases"/>
    <property type="match status" value="1"/>
</dbReference>
<accession>A0A9P0CGN4</accession>
<name>A0A9P0CGN4_BEMTA</name>
<keyword evidence="2" id="KW-1185">Reference proteome</keyword>
<dbReference type="AlphaFoldDB" id="A0A9P0CGN4"/>
<protein>
    <submittedName>
        <fullName evidence="1">Uncharacterized protein</fullName>
    </submittedName>
</protein>
<dbReference type="PANTHER" id="PTHR12277">
    <property type="entry name" value="ALPHA/BETA HYDROLASE DOMAIN-CONTAINING PROTEIN"/>
    <property type="match status" value="1"/>
</dbReference>